<dbReference type="InterPro" id="IPR011123">
    <property type="entry name" value="Y_Y_Y"/>
</dbReference>
<keyword evidence="6" id="KW-1185">Reference proteome</keyword>
<dbReference type="SUPFAM" id="SSF63829">
    <property type="entry name" value="Calcium-dependent phosphotriesterase"/>
    <property type="match status" value="3"/>
</dbReference>
<keyword evidence="1" id="KW-0597">Phosphoprotein</keyword>
<evidence type="ECO:0000256" key="1">
    <source>
        <dbReference type="ARBA" id="ARBA00022553"/>
    </source>
</evidence>
<keyword evidence="3" id="KW-0732">Signal</keyword>
<dbReference type="RefSeq" id="WP_285727576.1">
    <property type="nucleotide sequence ID" value="NZ_BSDD01000006.1"/>
</dbReference>
<dbReference type="Proteomes" id="UP001165089">
    <property type="component" value="Unassembled WGS sequence"/>
</dbReference>
<evidence type="ECO:0000313" key="6">
    <source>
        <dbReference type="Proteomes" id="UP001165089"/>
    </source>
</evidence>
<keyword evidence="2" id="KW-0472">Membrane</keyword>
<name>A0ABQ5QA52_9BACT</name>
<proteinExistence type="predicted"/>
<sequence length="856" mass="94205">MLVWKMCSTRWLLPLLMAALAALPLPAQAGGRRPFAILGPEQGLPSGAVLCLTQDRDGFLWLGTENGLLRYEGGQCRHWSLEDGLPSAYVSRILPDPEGGVWVGTLRGLVRFRNGRFEPAVFGTEPVGTVPTFIAQDRQGRIWVATRKGRYRQEGGVHFKPLPEPMQGSAGSLAEGSHSGALYLAGPEGIQAFYPDGSIRRWGPADGLSAGGVSLVAEDGEGRLWAGAGLRLFMLPPGGARFQDESRRLKAALTTSGTPFLDRDGSLWLPTQDGALHLMGDRSEYLDAAVGLPFRWVRTVFRDREGTLWVLGPALARLQGQGRVRNYTLSHGAFGEVVWFITHDRQGRLLVATDGGAARLGPEGLEVIPGTGGRRIKALTEDRAGTLWMVTTVGPTLWLKPGQHQAEVAPLGDLGREVNTVFQDREGRLWLGSTRHGVLRWDPARRRLVQEAGPAVAGLGSLGAYQFSEDPQGRLWVGTTAGLLVREPEGRWRFFTNRDGLQTFTVYGAAFLPDGSAWIHYQEPHGLTRVRLENGHLRILEQRTKGHGLRTNLIYAVQVDRLGHTWVSTDQGLDRLDPPVHLGRDEGMASEDCAILSLLAEGGDIWVGTANGLVRYDAGGPQAPIDPPEARILQVVRGARRLAPPFEGLGPVPSREATLEFHFAAPSFVNERALRFQVRLQGLEEDWHEAEGRTVRYPALPGGRYRFEVRAANGDGAFGPAEGLDFTVLSPWWKRWWAATLAILAALTGMYGIFRLRLAALARSKAELEAIVAQRTRELRTRNEELSEALGNVKQLSGLLPICAHCKKIRDDRGYWNQLEQYITERSEADFSHGICPDCAQEMFPEVALRRRESKA</sequence>
<dbReference type="PANTHER" id="PTHR43547:SF2">
    <property type="entry name" value="HYBRID SIGNAL TRANSDUCTION HISTIDINE KINASE C"/>
    <property type="match status" value="1"/>
</dbReference>
<evidence type="ECO:0000256" key="3">
    <source>
        <dbReference type="SAM" id="SignalP"/>
    </source>
</evidence>
<feature type="signal peptide" evidence="3">
    <location>
        <begin position="1"/>
        <end position="29"/>
    </location>
</feature>
<gene>
    <name evidence="5" type="ORF">GETHPA_28890</name>
</gene>
<feature type="domain" description="Two component regulator three Y" evidence="4">
    <location>
        <begin position="668"/>
        <end position="718"/>
    </location>
</feature>
<evidence type="ECO:0000256" key="2">
    <source>
        <dbReference type="SAM" id="Phobius"/>
    </source>
</evidence>
<dbReference type="Gene3D" id="2.130.10.10">
    <property type="entry name" value="YVTN repeat-like/Quinoprotein amine dehydrogenase"/>
    <property type="match status" value="4"/>
</dbReference>
<dbReference type="PANTHER" id="PTHR43547">
    <property type="entry name" value="TWO-COMPONENT HISTIDINE KINASE"/>
    <property type="match status" value="1"/>
</dbReference>
<dbReference type="Pfam" id="PF07494">
    <property type="entry name" value="Reg_prop"/>
    <property type="match status" value="4"/>
</dbReference>
<dbReference type="InterPro" id="IPR015943">
    <property type="entry name" value="WD40/YVTN_repeat-like_dom_sf"/>
</dbReference>
<keyword evidence="2" id="KW-0812">Transmembrane</keyword>
<feature type="transmembrane region" description="Helical" evidence="2">
    <location>
        <begin position="736"/>
        <end position="754"/>
    </location>
</feature>
<comment type="caution">
    <text evidence="5">The sequence shown here is derived from an EMBL/GenBank/DDBJ whole genome shotgun (WGS) entry which is preliminary data.</text>
</comment>
<dbReference type="Pfam" id="PF07495">
    <property type="entry name" value="Y_Y_Y"/>
    <property type="match status" value="1"/>
</dbReference>
<dbReference type="InterPro" id="IPR011110">
    <property type="entry name" value="Reg_prop"/>
</dbReference>
<feature type="chain" id="PRO_5046221033" description="Two component regulator three Y domain-containing protein" evidence="3">
    <location>
        <begin position="30"/>
        <end position="856"/>
    </location>
</feature>
<dbReference type="EMBL" id="BSDD01000006">
    <property type="protein sequence ID" value="GLH71356.1"/>
    <property type="molecule type" value="Genomic_DNA"/>
</dbReference>
<accession>A0ABQ5QA52</accession>
<organism evidence="5 6">
    <name type="scientific">Geothrix rubra</name>
    <dbReference type="NCBI Taxonomy" id="2927977"/>
    <lineage>
        <taxon>Bacteria</taxon>
        <taxon>Pseudomonadati</taxon>
        <taxon>Acidobacteriota</taxon>
        <taxon>Holophagae</taxon>
        <taxon>Holophagales</taxon>
        <taxon>Holophagaceae</taxon>
        <taxon>Geothrix</taxon>
    </lineage>
</organism>
<protein>
    <recommendedName>
        <fullName evidence="4">Two component regulator three Y domain-containing protein</fullName>
    </recommendedName>
</protein>
<dbReference type="Gene3D" id="2.60.40.10">
    <property type="entry name" value="Immunoglobulins"/>
    <property type="match status" value="1"/>
</dbReference>
<keyword evidence="2" id="KW-1133">Transmembrane helix</keyword>
<evidence type="ECO:0000313" key="5">
    <source>
        <dbReference type="EMBL" id="GLH71356.1"/>
    </source>
</evidence>
<evidence type="ECO:0000259" key="4">
    <source>
        <dbReference type="Pfam" id="PF07495"/>
    </source>
</evidence>
<dbReference type="InterPro" id="IPR013783">
    <property type="entry name" value="Ig-like_fold"/>
</dbReference>
<reference evidence="5 6" key="1">
    <citation type="journal article" date="2023" name="Antonie Van Leeuwenhoek">
        <title>Mesoterricola silvestris gen. nov., sp. nov., Mesoterricola sediminis sp. nov., Geothrix oryzae sp. nov., Geothrix edaphica sp. nov., Geothrix rubra sp. nov., and Geothrix limicola sp. nov., six novel members of Acidobacteriota isolated from soils.</title>
        <authorList>
            <person name="Itoh H."/>
            <person name="Sugisawa Y."/>
            <person name="Mise K."/>
            <person name="Xu Z."/>
            <person name="Kuniyasu M."/>
            <person name="Ushijima N."/>
            <person name="Kawano K."/>
            <person name="Kobayashi E."/>
            <person name="Shiratori Y."/>
            <person name="Masuda Y."/>
            <person name="Senoo K."/>
        </authorList>
    </citation>
    <scope>NUCLEOTIDE SEQUENCE [LARGE SCALE GENOMIC DNA]</scope>
    <source>
        <strain evidence="5 6">Red803</strain>
    </source>
</reference>